<evidence type="ECO:0000313" key="6">
    <source>
        <dbReference type="EMBL" id="CEM41103.1"/>
    </source>
</evidence>
<protein>
    <submittedName>
        <fullName evidence="6">Uncharacterized protein</fullName>
    </submittedName>
</protein>
<dbReference type="VEuPathDB" id="CryptoDB:Cvel_6136"/>
<name>A0A0G4HAQ6_9ALVE</name>
<feature type="region of interest" description="Disordered" evidence="5">
    <location>
        <begin position="436"/>
        <end position="458"/>
    </location>
</feature>
<gene>
    <name evidence="6" type="ORF">Cvel_6136</name>
</gene>
<feature type="coiled-coil region" evidence="4">
    <location>
        <begin position="87"/>
        <end position="114"/>
    </location>
</feature>
<dbReference type="InterPro" id="IPR036770">
    <property type="entry name" value="Ankyrin_rpt-contain_sf"/>
</dbReference>
<dbReference type="PANTHER" id="PTHR24198:SF165">
    <property type="entry name" value="ANKYRIN REPEAT-CONTAINING PROTEIN-RELATED"/>
    <property type="match status" value="1"/>
</dbReference>
<keyword evidence="1" id="KW-0677">Repeat</keyword>
<dbReference type="PROSITE" id="PS50297">
    <property type="entry name" value="ANK_REP_REGION"/>
    <property type="match status" value="3"/>
</dbReference>
<organism evidence="6">
    <name type="scientific">Chromera velia CCMP2878</name>
    <dbReference type="NCBI Taxonomy" id="1169474"/>
    <lineage>
        <taxon>Eukaryota</taxon>
        <taxon>Sar</taxon>
        <taxon>Alveolata</taxon>
        <taxon>Colpodellida</taxon>
        <taxon>Chromeraceae</taxon>
        <taxon>Chromera</taxon>
    </lineage>
</organism>
<dbReference type="Gene3D" id="1.25.40.20">
    <property type="entry name" value="Ankyrin repeat-containing domain"/>
    <property type="match status" value="2"/>
</dbReference>
<dbReference type="InterPro" id="IPR032675">
    <property type="entry name" value="LRR_dom_sf"/>
</dbReference>
<dbReference type="SMART" id="SM00248">
    <property type="entry name" value="ANK"/>
    <property type="match status" value="4"/>
</dbReference>
<evidence type="ECO:0000256" key="3">
    <source>
        <dbReference type="PROSITE-ProRule" id="PRU00023"/>
    </source>
</evidence>
<dbReference type="SUPFAM" id="SSF48403">
    <property type="entry name" value="Ankyrin repeat"/>
    <property type="match status" value="1"/>
</dbReference>
<dbReference type="AlphaFoldDB" id="A0A0G4HAQ6"/>
<feature type="region of interest" description="Disordered" evidence="5">
    <location>
        <begin position="287"/>
        <end position="310"/>
    </location>
</feature>
<sequence length="853" mass="93589">MSAGTQGGANIQEVERLKEENFRLQNLLHETQKQAVAAAEGRSEITTLKQRLDREGHHSKVIKAALYEKQKELDTLRARVVRMQQGYGGDRAQLQRLRAEVATLEKKLSESMVRSMDQEQLMMKLRDGTAQAETEKNMQKSKSQPAFSFATNKAFMGDDEEEGLASATVQVVMTFEEIARRRPLPSVNLSGAGLNDYCVGVMVQMVRANRMLTTLDLSTNRMGLSGLRDVLQLVVSSPHLTFVGLADNQLPISAVALVAEAVMERQSERGKQLDPLALVDLRLQRDPTLGAFRPPPPEERDAESANDPPGIFILRPGVQEREVRAKVLEGLRGVARSVWEVLVSRGRLHKKITAHDPRKGMQGGGTSPLGTVRSKGTHLSGGATGEGFNPQEPAFETLPTAELQKLRTALSTIVLSEYAEDPLRARALFSVIDTTKKEKTKEQAGKEGGTNEQEMTEGRERVVKALTADFIFRGRAASFLGEPETADADHERAGENAEESAKDVGGAKSNRPGADGQGHTEESKAQPADREDAVRAVAERYGLPPEPPGASGAAAAGGARLYQTTKTGAQKTKSGLFGFNTDTFHGSDKRGQFNAKLKSTFRLSEVIGKRGNVRLSALDSLLQNTHIDARDLSSPHDTLLEYACRTGNLSLAKLCYRRGSSLGKRKELPDWADKMQKEKEREQREKEGEIGTRTVSSLALTLNRNKKAVDPLQIGATPMHIATRARQYDIINFLVSYGVKPNATDGSNRTALHVAAELNDVDAICRLAELGADVNWRDRDRRTPLHEAAMKGHSEAALLLLELGAELNATDCMEYTPMAHAEAEMFFGLHDRLKQLGAKDRRPYAKKSPFARD</sequence>
<evidence type="ECO:0000256" key="5">
    <source>
        <dbReference type="SAM" id="MobiDB-lite"/>
    </source>
</evidence>
<feature type="repeat" description="ANK" evidence="3">
    <location>
        <begin position="714"/>
        <end position="746"/>
    </location>
</feature>
<feature type="compositionally biased region" description="Basic and acidic residues" evidence="5">
    <location>
        <begin position="518"/>
        <end position="532"/>
    </location>
</feature>
<evidence type="ECO:0000256" key="2">
    <source>
        <dbReference type="ARBA" id="ARBA00023043"/>
    </source>
</evidence>
<accession>A0A0G4HAQ6</accession>
<reference evidence="6" key="1">
    <citation type="submission" date="2014-11" db="EMBL/GenBank/DDBJ databases">
        <authorList>
            <person name="Otto D Thomas"/>
            <person name="Naeem Raeece"/>
        </authorList>
    </citation>
    <scope>NUCLEOTIDE SEQUENCE</scope>
</reference>
<feature type="repeat" description="ANK" evidence="3">
    <location>
        <begin position="780"/>
        <end position="812"/>
    </location>
</feature>
<evidence type="ECO:0000256" key="1">
    <source>
        <dbReference type="ARBA" id="ARBA00022737"/>
    </source>
</evidence>
<dbReference type="Gene3D" id="3.80.10.10">
    <property type="entry name" value="Ribonuclease Inhibitor"/>
    <property type="match status" value="1"/>
</dbReference>
<dbReference type="Pfam" id="PF12796">
    <property type="entry name" value="Ank_2"/>
    <property type="match status" value="1"/>
</dbReference>
<dbReference type="PANTHER" id="PTHR24198">
    <property type="entry name" value="ANKYRIN REPEAT AND PROTEIN KINASE DOMAIN-CONTAINING PROTEIN"/>
    <property type="match status" value="1"/>
</dbReference>
<dbReference type="EMBL" id="CDMZ01002170">
    <property type="protein sequence ID" value="CEM41103.1"/>
    <property type="molecule type" value="Genomic_DNA"/>
</dbReference>
<feature type="compositionally biased region" description="Basic and acidic residues" evidence="5">
    <location>
        <begin position="436"/>
        <end position="445"/>
    </location>
</feature>
<feature type="region of interest" description="Disordered" evidence="5">
    <location>
        <begin position="482"/>
        <end position="532"/>
    </location>
</feature>
<keyword evidence="2 3" id="KW-0040">ANK repeat</keyword>
<dbReference type="PhylomeDB" id="A0A0G4HAQ6"/>
<keyword evidence="4" id="KW-0175">Coiled coil</keyword>
<dbReference type="InterPro" id="IPR002110">
    <property type="entry name" value="Ankyrin_rpt"/>
</dbReference>
<evidence type="ECO:0000256" key="4">
    <source>
        <dbReference type="SAM" id="Coils"/>
    </source>
</evidence>
<dbReference type="SUPFAM" id="SSF52047">
    <property type="entry name" value="RNI-like"/>
    <property type="match status" value="1"/>
</dbReference>
<feature type="region of interest" description="Disordered" evidence="5">
    <location>
        <begin position="355"/>
        <end position="389"/>
    </location>
</feature>
<feature type="compositionally biased region" description="Basic and acidic residues" evidence="5">
    <location>
        <begin position="487"/>
        <end position="502"/>
    </location>
</feature>
<feature type="region of interest" description="Disordered" evidence="5">
    <location>
        <begin position="667"/>
        <end position="690"/>
    </location>
</feature>
<feature type="repeat" description="ANK" evidence="3">
    <location>
        <begin position="747"/>
        <end position="779"/>
    </location>
</feature>
<dbReference type="PROSITE" id="PS50088">
    <property type="entry name" value="ANK_REPEAT"/>
    <property type="match status" value="3"/>
</dbReference>
<proteinExistence type="predicted"/>